<dbReference type="GO" id="GO:0005576">
    <property type="term" value="C:extracellular region"/>
    <property type="evidence" value="ECO:0007669"/>
    <property type="project" value="UniProtKB-SubCell"/>
</dbReference>
<reference evidence="8 9" key="1">
    <citation type="submission" date="2019-07" db="EMBL/GenBank/DDBJ databases">
        <title>Whole genome shotgun sequence of Aneurinibacillus danicus NBRC 102444.</title>
        <authorList>
            <person name="Hosoyama A."/>
            <person name="Uohara A."/>
            <person name="Ohji S."/>
            <person name="Ichikawa N."/>
        </authorList>
    </citation>
    <scope>NUCLEOTIDE SEQUENCE [LARGE SCALE GENOMIC DNA]</scope>
    <source>
        <strain evidence="8 9">NBRC 102444</strain>
    </source>
</reference>
<comment type="function">
    <text evidence="5">Required for morphogenesis and for the elongation of the flagellar filament by facilitating polymerization of the flagellin monomers at the tip of growing filament. Forms a capping structure, which prevents flagellin subunits (transported through the central channel of the flagellum) from leaking out without polymerization at the distal end.</text>
</comment>
<dbReference type="Pfam" id="PF07195">
    <property type="entry name" value="FliD_C"/>
    <property type="match status" value="1"/>
</dbReference>
<evidence type="ECO:0000256" key="1">
    <source>
        <dbReference type="ARBA" id="ARBA00009764"/>
    </source>
</evidence>
<name>A0A511VF65_9BACL</name>
<evidence type="ECO:0000313" key="9">
    <source>
        <dbReference type="Proteomes" id="UP000321157"/>
    </source>
</evidence>
<dbReference type="AlphaFoldDB" id="A0A511VF65"/>
<feature type="domain" description="Flagellar hook-associated protein 2 C-terminal" evidence="7">
    <location>
        <begin position="324"/>
        <end position="606"/>
    </location>
</feature>
<dbReference type="InterPro" id="IPR040026">
    <property type="entry name" value="FliD"/>
</dbReference>
<keyword evidence="9" id="KW-1185">Reference proteome</keyword>
<protein>
    <recommendedName>
        <fullName evidence="5">Flagellar hook-associated protein 2</fullName>
        <shortName evidence="5">HAP2</shortName>
    </recommendedName>
    <alternativeName>
        <fullName evidence="5">Flagellar cap protein</fullName>
    </alternativeName>
</protein>
<keyword evidence="4 5" id="KW-0975">Bacterial flagellum</keyword>
<evidence type="ECO:0000256" key="3">
    <source>
        <dbReference type="ARBA" id="ARBA00023054"/>
    </source>
</evidence>
<evidence type="ECO:0000256" key="2">
    <source>
        <dbReference type="ARBA" id="ARBA00011255"/>
    </source>
</evidence>
<sequence>MSTVNRITGFSGFDTESLVQKLMAAERAPMDKLKLKKQQLTWKQDMYRDMNKFFAATFAVVDKMRLSSNWNTMKVTSSNESTVSASGGNASGSHTVQVIQLAGSAKLSSNVFGTYEYGQIYTNPIPATGVTIASTETLEINYNGTLKTISIDPGTYTSDRLKDKIQSEINTEFGSNKINVQNIDGQLIFMPTDFTGGPVNLSITPSAGINGIGWNGSPTKVLSPSNKIDELGLGLLTGEVADFKVNGKTISVDRTMTIQDVINRVNSSGAGVRMSFDSINQTFSFVSQTTGSASQVVLEGVTGTRGEDFLNKIGFGAANRNSYGQDAVAIIDGVTRTSSTNSLTDEGVTYSLKKVTAVGEQITINVDRDVDAMINQVKEFVTKYNEMVEAISLKLKEKVNRKIQPMSDEDRKNIKEADLKLWEEEAKKGLLRSDDILSKALTDMRITLYGAVKGSRSDGKDGLLSQIGVTTSSFTGENGGFTKSPAAMDGMLAIDEAKLRNAIQENPDNVIKLFTNYPVSGSAGSPDYEGQKGLAHRLKGLLDDIQDQVKKRIDNKGLVGANDDFSIEKEIRSMTRRLEDWEERLNRKEDMYYKRFAQMEKVMSQASAQSSWIASQMMK</sequence>
<dbReference type="GO" id="GO:0009424">
    <property type="term" value="C:bacterial-type flagellum hook"/>
    <property type="evidence" value="ECO:0007669"/>
    <property type="project" value="UniProtKB-UniRule"/>
</dbReference>
<dbReference type="GO" id="GO:0009421">
    <property type="term" value="C:bacterial-type flagellum filament cap"/>
    <property type="evidence" value="ECO:0007669"/>
    <property type="project" value="InterPro"/>
</dbReference>
<comment type="caution">
    <text evidence="8">The sequence shown here is derived from an EMBL/GenBank/DDBJ whole genome shotgun (WGS) entry which is preliminary data.</text>
</comment>
<dbReference type="GO" id="GO:0007155">
    <property type="term" value="P:cell adhesion"/>
    <property type="evidence" value="ECO:0007669"/>
    <property type="project" value="InterPro"/>
</dbReference>
<organism evidence="8 9">
    <name type="scientific">Aneurinibacillus danicus</name>
    <dbReference type="NCBI Taxonomy" id="267746"/>
    <lineage>
        <taxon>Bacteria</taxon>
        <taxon>Bacillati</taxon>
        <taxon>Bacillota</taxon>
        <taxon>Bacilli</taxon>
        <taxon>Bacillales</taxon>
        <taxon>Paenibacillaceae</taxon>
        <taxon>Aneurinibacillus group</taxon>
        <taxon>Aneurinibacillus</taxon>
    </lineage>
</organism>
<proteinExistence type="inferred from homology"/>
<dbReference type="PANTHER" id="PTHR30288">
    <property type="entry name" value="FLAGELLAR CAP/ASSEMBLY PROTEIN FLID"/>
    <property type="match status" value="1"/>
</dbReference>
<evidence type="ECO:0000313" key="8">
    <source>
        <dbReference type="EMBL" id="GEN36193.1"/>
    </source>
</evidence>
<dbReference type="GO" id="GO:0071973">
    <property type="term" value="P:bacterial-type flagellum-dependent cell motility"/>
    <property type="evidence" value="ECO:0007669"/>
    <property type="project" value="TreeGrafter"/>
</dbReference>
<gene>
    <name evidence="8" type="ORF">ADA01nite_36530</name>
</gene>
<keyword evidence="3" id="KW-0175">Coiled coil</keyword>
<dbReference type="PANTHER" id="PTHR30288:SF0">
    <property type="entry name" value="FLAGELLAR HOOK-ASSOCIATED PROTEIN 2"/>
    <property type="match status" value="1"/>
</dbReference>
<dbReference type="InterPro" id="IPR003481">
    <property type="entry name" value="FliD_N"/>
</dbReference>
<dbReference type="Proteomes" id="UP000321157">
    <property type="component" value="Unassembled WGS sequence"/>
</dbReference>
<evidence type="ECO:0000256" key="5">
    <source>
        <dbReference type="RuleBase" id="RU362066"/>
    </source>
</evidence>
<dbReference type="RefSeq" id="WP_146811833.1">
    <property type="nucleotide sequence ID" value="NZ_BJXX01000170.1"/>
</dbReference>
<dbReference type="Pfam" id="PF02465">
    <property type="entry name" value="FliD_N"/>
    <property type="match status" value="1"/>
</dbReference>
<dbReference type="InterPro" id="IPR010809">
    <property type="entry name" value="FliD_C"/>
</dbReference>
<comment type="subunit">
    <text evidence="2 5">Homopentamer.</text>
</comment>
<evidence type="ECO:0000256" key="4">
    <source>
        <dbReference type="ARBA" id="ARBA00023143"/>
    </source>
</evidence>
<evidence type="ECO:0000259" key="6">
    <source>
        <dbReference type="Pfam" id="PF02465"/>
    </source>
</evidence>
<dbReference type="OrthoDB" id="9776025at2"/>
<accession>A0A511VF65</accession>
<feature type="domain" description="Flagellar hook-associated protein 2 N-terminal" evidence="6">
    <location>
        <begin position="11"/>
        <end position="104"/>
    </location>
</feature>
<keyword evidence="5" id="KW-0964">Secreted</keyword>
<comment type="similarity">
    <text evidence="1 5">Belongs to the FliD family.</text>
</comment>
<comment type="subcellular location">
    <subcellularLocation>
        <location evidence="5">Secreted</location>
    </subcellularLocation>
    <subcellularLocation>
        <location evidence="5">Bacterial flagellum</location>
    </subcellularLocation>
</comment>
<dbReference type="EMBL" id="BJXX01000170">
    <property type="protein sequence ID" value="GEN36193.1"/>
    <property type="molecule type" value="Genomic_DNA"/>
</dbReference>
<evidence type="ECO:0000259" key="7">
    <source>
        <dbReference type="Pfam" id="PF07195"/>
    </source>
</evidence>